<protein>
    <submittedName>
        <fullName evidence="1">Uncharacterized protein</fullName>
    </submittedName>
</protein>
<sequence length="201" mass="21954">MYLPVQQLLWSTVLSDLPENYGDHLPSAARCGIVDVAGQSMQGCIRNSGSFSACTQPAESSGAGVVRNKSRILAAGLLLCVPISSTSFPSVNSKVIEDSSDPEGTYPDLPGCINNVVGLNVFASATLAISAKSERLTMRLEDAHGRMDPFSVMELSDDATTHHEQNQYRDLYLEFYYFVEARRNCWARFDASFCCHNGSIN</sequence>
<dbReference type="EMBL" id="JYDW01000130">
    <property type="protein sequence ID" value="KRZ54751.1"/>
    <property type="molecule type" value="Genomic_DNA"/>
</dbReference>
<comment type="caution">
    <text evidence="1">The sequence shown here is derived from an EMBL/GenBank/DDBJ whole genome shotgun (WGS) entry which is preliminary data.</text>
</comment>
<name>A0A0V1L5G4_9BILA</name>
<organism evidence="1 2">
    <name type="scientific">Trichinella nativa</name>
    <dbReference type="NCBI Taxonomy" id="6335"/>
    <lineage>
        <taxon>Eukaryota</taxon>
        <taxon>Metazoa</taxon>
        <taxon>Ecdysozoa</taxon>
        <taxon>Nematoda</taxon>
        <taxon>Enoplea</taxon>
        <taxon>Dorylaimia</taxon>
        <taxon>Trichinellida</taxon>
        <taxon>Trichinellidae</taxon>
        <taxon>Trichinella</taxon>
    </lineage>
</organism>
<keyword evidence="2" id="KW-1185">Reference proteome</keyword>
<dbReference type="Proteomes" id="UP000054721">
    <property type="component" value="Unassembled WGS sequence"/>
</dbReference>
<accession>A0A0V1L5G4</accession>
<proteinExistence type="predicted"/>
<dbReference type="AlphaFoldDB" id="A0A0V1L5G4"/>
<evidence type="ECO:0000313" key="2">
    <source>
        <dbReference type="Proteomes" id="UP000054721"/>
    </source>
</evidence>
<evidence type="ECO:0000313" key="1">
    <source>
        <dbReference type="EMBL" id="KRZ54751.1"/>
    </source>
</evidence>
<gene>
    <name evidence="1" type="ORF">T02_8086</name>
</gene>
<reference evidence="1 2" key="1">
    <citation type="submission" date="2015-05" db="EMBL/GenBank/DDBJ databases">
        <title>Evolution of Trichinella species and genotypes.</title>
        <authorList>
            <person name="Korhonen P.K."/>
            <person name="Edoardo P."/>
            <person name="Giuseppe L.R."/>
            <person name="Gasser R.B."/>
        </authorList>
    </citation>
    <scope>NUCLEOTIDE SEQUENCE [LARGE SCALE GENOMIC DNA]</scope>
    <source>
        <strain evidence="1">ISS10</strain>
    </source>
</reference>